<evidence type="ECO:0000313" key="2">
    <source>
        <dbReference type="Proteomes" id="UP001569428"/>
    </source>
</evidence>
<dbReference type="RefSeq" id="WP_371840012.1">
    <property type="nucleotide sequence ID" value="NZ_JBGMEK010000038.1"/>
</dbReference>
<reference evidence="1 2" key="1">
    <citation type="submission" date="2024-08" db="EMBL/GenBank/DDBJ databases">
        <authorList>
            <person name="Ishaq N."/>
        </authorList>
    </citation>
    <scope>NUCLEOTIDE SEQUENCE [LARGE SCALE GENOMIC DNA]</scope>
    <source>
        <strain evidence="1 2">DSM 18651</strain>
    </source>
</reference>
<protein>
    <submittedName>
        <fullName evidence="1">Uncharacterized protein</fullName>
    </submittedName>
</protein>
<evidence type="ECO:0000313" key="1">
    <source>
        <dbReference type="EMBL" id="MFA0812347.1"/>
    </source>
</evidence>
<dbReference type="EMBL" id="JBGMEK010000038">
    <property type="protein sequence ID" value="MFA0812347.1"/>
    <property type="molecule type" value="Genomic_DNA"/>
</dbReference>
<keyword evidence="2" id="KW-1185">Reference proteome</keyword>
<organism evidence="1 2">
    <name type="scientific">Microbulbifer epialgicus</name>
    <dbReference type="NCBI Taxonomy" id="393907"/>
    <lineage>
        <taxon>Bacteria</taxon>
        <taxon>Pseudomonadati</taxon>
        <taxon>Pseudomonadota</taxon>
        <taxon>Gammaproteobacteria</taxon>
        <taxon>Cellvibrionales</taxon>
        <taxon>Microbulbiferaceae</taxon>
        <taxon>Microbulbifer</taxon>
    </lineage>
</organism>
<sequence>MRKAGVGIASTNQITAELAIDWANETGRSMQPIMYEEVLKHLVEG</sequence>
<proteinExistence type="predicted"/>
<name>A0ABV4P255_9GAMM</name>
<gene>
    <name evidence="1" type="ORF">ACCI49_15645</name>
</gene>
<dbReference type="Proteomes" id="UP001569428">
    <property type="component" value="Unassembled WGS sequence"/>
</dbReference>
<accession>A0ABV4P255</accession>
<comment type="caution">
    <text evidence="1">The sequence shown here is derived from an EMBL/GenBank/DDBJ whole genome shotgun (WGS) entry which is preliminary data.</text>
</comment>